<evidence type="ECO:0000313" key="3">
    <source>
        <dbReference type="EMBL" id="KAF3452572.1"/>
    </source>
</evidence>
<dbReference type="EMBL" id="VOIH02000002">
    <property type="protein sequence ID" value="KAF3452572.1"/>
    <property type="molecule type" value="Genomic_DNA"/>
</dbReference>
<accession>A0A8K0MNH1</accession>
<protein>
    <submittedName>
        <fullName evidence="3">Uncharacterized protein</fullName>
    </submittedName>
</protein>
<dbReference type="PANTHER" id="PTHR35507:SF1">
    <property type="entry name" value="TMF_TATA_BD DOMAIN-CONTAINING PROTEIN"/>
    <property type="match status" value="1"/>
</dbReference>
<organism evidence="3 4">
    <name type="scientific">Rhamnella rubrinervis</name>
    <dbReference type="NCBI Taxonomy" id="2594499"/>
    <lineage>
        <taxon>Eukaryota</taxon>
        <taxon>Viridiplantae</taxon>
        <taxon>Streptophyta</taxon>
        <taxon>Embryophyta</taxon>
        <taxon>Tracheophyta</taxon>
        <taxon>Spermatophyta</taxon>
        <taxon>Magnoliopsida</taxon>
        <taxon>eudicotyledons</taxon>
        <taxon>Gunneridae</taxon>
        <taxon>Pentapetalae</taxon>
        <taxon>rosids</taxon>
        <taxon>fabids</taxon>
        <taxon>Rosales</taxon>
        <taxon>Rhamnaceae</taxon>
        <taxon>rhamnoid group</taxon>
        <taxon>Rhamneae</taxon>
        <taxon>Rhamnella</taxon>
    </lineage>
</organism>
<evidence type="ECO:0000256" key="2">
    <source>
        <dbReference type="SAM" id="MobiDB-lite"/>
    </source>
</evidence>
<evidence type="ECO:0000256" key="1">
    <source>
        <dbReference type="SAM" id="Coils"/>
    </source>
</evidence>
<keyword evidence="4" id="KW-1185">Reference proteome</keyword>
<dbReference type="Proteomes" id="UP000796880">
    <property type="component" value="Unassembled WGS sequence"/>
</dbReference>
<feature type="compositionally biased region" description="Low complexity" evidence="2">
    <location>
        <begin position="339"/>
        <end position="348"/>
    </location>
</feature>
<dbReference type="AlphaFoldDB" id="A0A8K0MNH1"/>
<feature type="region of interest" description="Disordered" evidence="2">
    <location>
        <begin position="313"/>
        <end position="422"/>
    </location>
</feature>
<feature type="compositionally biased region" description="Low complexity" evidence="2">
    <location>
        <begin position="372"/>
        <end position="387"/>
    </location>
</feature>
<proteinExistence type="predicted"/>
<dbReference type="PANTHER" id="PTHR35507">
    <property type="entry name" value="OS09G0488600 PROTEIN"/>
    <property type="match status" value="1"/>
</dbReference>
<name>A0A8K0MNH1_9ROSA</name>
<feature type="compositionally biased region" description="Basic and acidic residues" evidence="2">
    <location>
        <begin position="390"/>
        <end position="414"/>
    </location>
</feature>
<evidence type="ECO:0000313" key="4">
    <source>
        <dbReference type="Proteomes" id="UP000796880"/>
    </source>
</evidence>
<dbReference type="OrthoDB" id="1894403at2759"/>
<gene>
    <name evidence="3" type="ORF">FNV43_RR03005</name>
</gene>
<reference evidence="3" key="1">
    <citation type="submission" date="2020-03" db="EMBL/GenBank/DDBJ databases">
        <title>A high-quality chromosome-level genome assembly of a woody plant with both climbing and erect habits, Rhamnella rubrinervis.</title>
        <authorList>
            <person name="Lu Z."/>
            <person name="Yang Y."/>
            <person name="Zhu X."/>
            <person name="Sun Y."/>
        </authorList>
    </citation>
    <scope>NUCLEOTIDE SEQUENCE</scope>
    <source>
        <strain evidence="3">BYM</strain>
        <tissue evidence="3">Leaf</tissue>
    </source>
</reference>
<comment type="caution">
    <text evidence="3">The sequence shown here is derived from an EMBL/GenBank/DDBJ whole genome shotgun (WGS) entry which is preliminary data.</text>
</comment>
<keyword evidence="1" id="KW-0175">Coiled coil</keyword>
<sequence length="499" mass="55206">MGEVHHDLGFDSAPSIVSLAPFSPIPSRRLSSCFTQPTRPVPAPRHLAWLSLEGRLVNAEKASSARAIKGGLTPDVAVAWELFTPIERFLIVAVIGVAAAESKKNAQIWHLKNSVELRDQVLSGMQQKLDCLCEQLNNVKDHSGTGDMSMSFIKNAGLPLDQALGSDNTTFVDCGCWLCDQHHDLFNRLAGNSVAKASSGEEIFLYKNVAEQEERRMSDLSDWASSVTSAAEIQMNTLAIEQDIYNLKRDCEDKDATIKELTTLLHSSDIAGSKRMAELEEIIRRKNTTITRLKKDMVVLEQKLVNLTRLRRPSFSESHGGQPPHMTDNLLYDMDNTTSPSSSDSDSPSVDRLHSPVAQTPKIPAQKFDSGATTSQKSISAAKASSSMVRTKDWHLKSRSESPLKEISMNRKSEPISPRQMQLSAVGDFKRSRRHNLSGKNGAAPHKRWVYPTAEKNSPAVVTLFVINITLQTSFMDAAGPRCLQWRNCLRTSASNYYA</sequence>
<feature type="coiled-coil region" evidence="1">
    <location>
        <begin position="276"/>
        <end position="310"/>
    </location>
</feature>